<comment type="catalytic activity">
    <reaction evidence="8 11">
        <text>an N-terminal (5-L-glutamyl)-[peptide] + an alpha-amino acid = 5-L-glutamyl amino acid + an N-terminal L-alpha-aminoacyl-[peptide]</text>
        <dbReference type="Rhea" id="RHEA:23904"/>
        <dbReference type="Rhea" id="RHEA-COMP:9780"/>
        <dbReference type="Rhea" id="RHEA-COMP:9795"/>
        <dbReference type="ChEBI" id="CHEBI:77644"/>
        <dbReference type="ChEBI" id="CHEBI:78597"/>
        <dbReference type="ChEBI" id="CHEBI:78599"/>
        <dbReference type="ChEBI" id="CHEBI:78608"/>
        <dbReference type="EC" id="2.3.2.2"/>
    </reaction>
</comment>
<organism evidence="13 14">
    <name type="scientific">Ferrimonas balearica (strain DSM 9799 / CCM 4581 / KCTC 23876 / PAT)</name>
    <dbReference type="NCBI Taxonomy" id="550540"/>
    <lineage>
        <taxon>Bacteria</taxon>
        <taxon>Pseudomonadati</taxon>
        <taxon>Pseudomonadota</taxon>
        <taxon>Gammaproteobacteria</taxon>
        <taxon>Alteromonadales</taxon>
        <taxon>Ferrimonadaceae</taxon>
        <taxon>Ferrimonas</taxon>
    </lineage>
</organism>
<comment type="catalytic activity">
    <reaction evidence="2 11">
        <text>glutathione + H2O = L-cysteinylglycine + L-glutamate</text>
        <dbReference type="Rhea" id="RHEA:28807"/>
        <dbReference type="ChEBI" id="CHEBI:15377"/>
        <dbReference type="ChEBI" id="CHEBI:29985"/>
        <dbReference type="ChEBI" id="CHEBI:57925"/>
        <dbReference type="ChEBI" id="CHEBI:61694"/>
        <dbReference type="EC" id="3.4.19.13"/>
    </reaction>
</comment>
<keyword evidence="6 11" id="KW-0865">Zymogen</keyword>
<reference evidence="13 14" key="1">
    <citation type="journal article" date="2010" name="Stand. Genomic Sci.">
        <title>Complete genome sequence of Ferrimonas balearica type strain (PAT).</title>
        <authorList>
            <person name="Nolan M."/>
            <person name="Sikorski J."/>
            <person name="Davenport K."/>
            <person name="Lucas S."/>
            <person name="Glavina Del Rio T."/>
            <person name="Tice H."/>
            <person name="Cheng J."/>
            <person name="Goodwin L."/>
            <person name="Pitluck S."/>
            <person name="Liolios K."/>
            <person name="Ivanova N."/>
            <person name="Mavromatis K."/>
            <person name="Ovchinnikova G."/>
            <person name="Pati A."/>
            <person name="Chen A."/>
            <person name="Palaniappan K."/>
            <person name="Land M."/>
            <person name="Hauser L."/>
            <person name="Chang Y."/>
            <person name="Jeffries C."/>
            <person name="Tapia R."/>
            <person name="Brettin T."/>
            <person name="Detter J."/>
            <person name="Han C."/>
            <person name="Yasawong M."/>
            <person name="Rohde M."/>
            <person name="Tindall B."/>
            <person name="Goker M."/>
            <person name="Woyke T."/>
            <person name="Bristow J."/>
            <person name="Eisen J."/>
            <person name="Markowitz V."/>
            <person name="Hugenholtz P."/>
            <person name="Kyrpides N."/>
            <person name="Klenk H."/>
            <person name="Lapidus A."/>
        </authorList>
    </citation>
    <scope>NUCLEOTIDE SEQUENCE [LARGE SCALE GENOMIC DNA]</scope>
    <source>
        <strain evidence="14">DSM 9799 / CCM 4581 / KCTC 23876 / PAT</strain>
    </source>
</reference>
<keyword evidence="5 11" id="KW-0378">Hydrolase</keyword>
<feature type="binding site" evidence="10">
    <location>
        <position position="87"/>
    </location>
    <ligand>
        <name>L-glutamate</name>
        <dbReference type="ChEBI" id="CHEBI:29985"/>
    </ligand>
</feature>
<dbReference type="EC" id="3.4.19.13" evidence="11"/>
<dbReference type="Gene3D" id="1.10.246.130">
    <property type="match status" value="1"/>
</dbReference>
<dbReference type="AlphaFoldDB" id="E1SUF1"/>
<dbReference type="OrthoDB" id="5297205at2"/>
<accession>E1SUF1</accession>
<evidence type="ECO:0000256" key="9">
    <source>
        <dbReference type="PIRSR" id="PIRSR600101-1"/>
    </source>
</evidence>
<gene>
    <name evidence="13" type="ordered locus">Fbal_3058</name>
</gene>
<evidence type="ECO:0000256" key="12">
    <source>
        <dbReference type="SAM" id="SignalP"/>
    </source>
</evidence>
<feature type="binding site" evidence="10">
    <location>
        <begin position="375"/>
        <end position="377"/>
    </location>
    <ligand>
        <name>L-glutamate</name>
        <dbReference type="ChEBI" id="CHEBI:29985"/>
    </ligand>
</feature>
<evidence type="ECO:0000313" key="13">
    <source>
        <dbReference type="EMBL" id="ADN77258.1"/>
    </source>
</evidence>
<feature type="binding site" evidence="10">
    <location>
        <begin position="428"/>
        <end position="429"/>
    </location>
    <ligand>
        <name>L-glutamate</name>
        <dbReference type="ChEBI" id="CHEBI:29985"/>
    </ligand>
</feature>
<dbReference type="KEGG" id="fbl:Fbal_3058"/>
<keyword evidence="4 11" id="KW-0808">Transferase</keyword>
<evidence type="ECO:0000256" key="11">
    <source>
        <dbReference type="RuleBase" id="RU368036"/>
    </source>
</evidence>
<comment type="PTM">
    <text evidence="11">Cleaved by autocatalysis into a large and a small subunit.</text>
</comment>
<dbReference type="NCBIfam" id="TIGR00066">
    <property type="entry name" value="g_glut_trans"/>
    <property type="match status" value="1"/>
</dbReference>
<dbReference type="GO" id="GO:0006751">
    <property type="term" value="P:glutathione catabolic process"/>
    <property type="evidence" value="ECO:0007669"/>
    <property type="project" value="UniProtKB-UniRule"/>
</dbReference>
<feature type="signal peptide" evidence="12">
    <location>
        <begin position="1"/>
        <end position="20"/>
    </location>
</feature>
<evidence type="ECO:0000256" key="5">
    <source>
        <dbReference type="ARBA" id="ARBA00022801"/>
    </source>
</evidence>
<evidence type="ECO:0000256" key="1">
    <source>
        <dbReference type="ARBA" id="ARBA00001049"/>
    </source>
</evidence>
<dbReference type="InterPro" id="IPR051792">
    <property type="entry name" value="GGT_bact"/>
</dbReference>
<dbReference type="RefSeq" id="WP_013346564.1">
    <property type="nucleotide sequence ID" value="NC_014541.1"/>
</dbReference>
<comment type="similarity">
    <text evidence="3 11">Belongs to the gamma-glutamyltransferase family.</text>
</comment>
<feature type="chain" id="PRO_5003151911" description="Glutathione hydrolase proenzyme" evidence="12">
    <location>
        <begin position="21"/>
        <end position="554"/>
    </location>
</feature>
<feature type="binding site" evidence="10">
    <location>
        <position position="399"/>
    </location>
    <ligand>
        <name>L-glutamate</name>
        <dbReference type="ChEBI" id="CHEBI:29985"/>
    </ligand>
</feature>
<evidence type="ECO:0000256" key="2">
    <source>
        <dbReference type="ARBA" id="ARBA00001089"/>
    </source>
</evidence>
<keyword evidence="14" id="KW-1185">Reference proteome</keyword>
<evidence type="ECO:0000256" key="10">
    <source>
        <dbReference type="PIRSR" id="PIRSR600101-2"/>
    </source>
</evidence>
<dbReference type="GO" id="GO:0103068">
    <property type="term" value="F:leukotriene C4 gamma-glutamyl transferase activity"/>
    <property type="evidence" value="ECO:0007669"/>
    <property type="project" value="UniProtKB-EC"/>
</dbReference>
<dbReference type="Gene3D" id="3.60.20.40">
    <property type="match status" value="1"/>
</dbReference>
<dbReference type="InterPro" id="IPR043137">
    <property type="entry name" value="GGT_ssub_C"/>
</dbReference>
<proteinExistence type="inferred from homology"/>
<dbReference type="InterPro" id="IPR029055">
    <property type="entry name" value="Ntn_hydrolases_N"/>
</dbReference>
<dbReference type="eggNOG" id="COG0405">
    <property type="taxonomic scope" value="Bacteria"/>
</dbReference>
<dbReference type="GO" id="GO:0006750">
    <property type="term" value="P:glutathione biosynthetic process"/>
    <property type="evidence" value="ECO:0007669"/>
    <property type="project" value="UniProtKB-KW"/>
</dbReference>
<dbReference type="EC" id="2.3.2.2" evidence="11"/>
<evidence type="ECO:0000256" key="8">
    <source>
        <dbReference type="ARBA" id="ARBA00047417"/>
    </source>
</evidence>
<dbReference type="UniPathway" id="UPA00204"/>
<dbReference type="PANTHER" id="PTHR43199">
    <property type="entry name" value="GLUTATHIONE HYDROLASE"/>
    <property type="match status" value="1"/>
</dbReference>
<dbReference type="MEROPS" id="T03.001"/>
<comment type="pathway">
    <text evidence="11">Sulfur metabolism; glutathione metabolism.</text>
</comment>
<evidence type="ECO:0000256" key="4">
    <source>
        <dbReference type="ARBA" id="ARBA00022679"/>
    </source>
</evidence>
<dbReference type="PRINTS" id="PR01210">
    <property type="entry name" value="GGTRANSPTASE"/>
</dbReference>
<dbReference type="Proteomes" id="UP000006683">
    <property type="component" value="Chromosome"/>
</dbReference>
<dbReference type="SUPFAM" id="SSF56235">
    <property type="entry name" value="N-terminal nucleophile aminohydrolases (Ntn hydrolases)"/>
    <property type="match status" value="1"/>
</dbReference>
<evidence type="ECO:0000256" key="3">
    <source>
        <dbReference type="ARBA" id="ARBA00009381"/>
    </source>
</evidence>
<dbReference type="STRING" id="550540.Fbal_3058"/>
<dbReference type="InterPro" id="IPR055262">
    <property type="entry name" value="GGT_CS"/>
</dbReference>
<comment type="catalytic activity">
    <reaction evidence="1 11">
        <text>an S-substituted glutathione + H2O = an S-substituted L-cysteinylglycine + L-glutamate</text>
        <dbReference type="Rhea" id="RHEA:59468"/>
        <dbReference type="ChEBI" id="CHEBI:15377"/>
        <dbReference type="ChEBI" id="CHEBI:29985"/>
        <dbReference type="ChEBI" id="CHEBI:90779"/>
        <dbReference type="ChEBI" id="CHEBI:143103"/>
        <dbReference type="EC" id="3.4.19.13"/>
    </reaction>
</comment>
<evidence type="ECO:0000256" key="7">
    <source>
        <dbReference type="ARBA" id="ARBA00023315"/>
    </source>
</evidence>
<evidence type="ECO:0000313" key="14">
    <source>
        <dbReference type="Proteomes" id="UP000006683"/>
    </source>
</evidence>
<dbReference type="InterPro" id="IPR000101">
    <property type="entry name" value="GGT_peptidase"/>
</dbReference>
<evidence type="ECO:0000256" key="6">
    <source>
        <dbReference type="ARBA" id="ARBA00023145"/>
    </source>
</evidence>
<dbReference type="GO" id="GO:0036374">
    <property type="term" value="F:glutathione hydrolase activity"/>
    <property type="evidence" value="ECO:0007669"/>
    <property type="project" value="UniProtKB-UniRule"/>
</dbReference>
<dbReference type="PANTHER" id="PTHR43199:SF1">
    <property type="entry name" value="GLUTATHIONE HYDROLASE PROENZYME"/>
    <property type="match status" value="1"/>
</dbReference>
<dbReference type="GeneID" id="67183280"/>
<keyword evidence="7 11" id="KW-0012">Acyltransferase</keyword>
<sequence length="554" mass="59816">MQARRLLTLILLFFTLPANAGQGAIAAPDRYGAETGAAILAQGGNAVDAAVATAFTLAVTYPEAGNLGGGGFMTLWFDGQPHFLDYRETAPALAHRDLYLDEQGEVIPDLSLVGSQAVGVPGSVMGMWEAHQRFGRLPWAELLAPAIALAEEGFVPGESLYRIQQDALSHFGERTNFARHFGAMEADTPFRQPQLAATLKRIAQQGAQEFYQGQTAQLLVAQMARSGGLISLKDLADYRAKWRQPIQFPWRGHTLITAPPPSSGGIALAQLLALKAERHKDFATLSANDAQYVHLVAEIEKRVFADRAEYLGDPDFHPVPVTQLLDPHYLAKRAKEVRPDSLSPTLSVKPGLESHQTTHYSVVDAWGNAVSNTTTLNLEFGSGVVVEGAGFLLNNEMDDFSAKPGVPNAFGVVGGDANAIAPGKRMLSSMSPSLLVRDGAVELVIGTPGGSTIFTSVFQVISNLYDQGMTPEQAVALPRFHHQLWPANEIRQEPYGSLAPEVQAELKAMGYTLVVQEWNLGDVQVLQRQPNGWRGAADPRGRGRVILVDSTADQ</sequence>
<feature type="binding site" evidence="10">
    <location>
        <position position="450"/>
    </location>
    <ligand>
        <name>L-glutamate</name>
        <dbReference type="ChEBI" id="CHEBI:29985"/>
    </ligand>
</feature>
<keyword evidence="11" id="KW-0317">Glutathione biosynthesis</keyword>
<comment type="subunit">
    <text evidence="11">This enzyme consists of two polypeptide chains, which are synthesized in precursor form from a single polypeptide.</text>
</comment>
<feature type="active site" description="Nucleophile" evidence="9">
    <location>
        <position position="357"/>
    </location>
</feature>
<dbReference type="Pfam" id="PF01019">
    <property type="entry name" value="G_glu_transpept"/>
    <property type="match status" value="1"/>
</dbReference>
<dbReference type="HOGENOM" id="CLU_014813_0_3_6"/>
<name>E1SUF1_FERBD</name>
<dbReference type="InterPro" id="IPR043138">
    <property type="entry name" value="GGT_lsub"/>
</dbReference>
<keyword evidence="12" id="KW-0732">Signal</keyword>
<protein>
    <recommendedName>
        <fullName evidence="11">Glutathione hydrolase proenzyme</fullName>
        <ecNumber evidence="11">2.3.2.2</ecNumber>
        <ecNumber evidence="11">3.4.19.13</ecNumber>
    </recommendedName>
    <component>
        <recommendedName>
            <fullName evidence="11">Glutathione hydrolase large chain</fullName>
        </recommendedName>
    </component>
    <component>
        <recommendedName>
            <fullName evidence="11">Glutathione hydrolase small chain</fullName>
        </recommendedName>
    </component>
</protein>
<dbReference type="PROSITE" id="PS00462">
    <property type="entry name" value="G_GLU_TRANSPEPTIDASE"/>
    <property type="match status" value="1"/>
</dbReference>
<dbReference type="EMBL" id="CP002209">
    <property type="protein sequence ID" value="ADN77258.1"/>
    <property type="molecule type" value="Genomic_DNA"/>
</dbReference>